<name>A0A640UPB6_9ACTN</name>
<organism evidence="1 2">
    <name type="scientific">Streptomyces tubercidicus</name>
    <dbReference type="NCBI Taxonomy" id="47759"/>
    <lineage>
        <taxon>Bacteria</taxon>
        <taxon>Bacillati</taxon>
        <taxon>Actinomycetota</taxon>
        <taxon>Actinomycetes</taxon>
        <taxon>Kitasatosporales</taxon>
        <taxon>Streptomycetaceae</taxon>
        <taxon>Streptomyces</taxon>
    </lineage>
</organism>
<dbReference type="RefSeq" id="WP_159742818.1">
    <property type="nucleotide sequence ID" value="NZ_BLIR01000001.1"/>
</dbReference>
<sequence length="153" mass="16904">MSDQGQPVTCSPECLSRAQHAVATALWHYTNTPLAKPYYVRGCIPDPDDEAAVIVALWTGPTARDKRNLFFFVRLMSGELPVPAARVASGMMRLSRGTHIFGFAGRHFDGKRVLQGSKLVKGRPAPCLCTNTGEPEGPRGFYFERPGQLKQYH</sequence>
<evidence type="ECO:0000313" key="1">
    <source>
        <dbReference type="EMBL" id="GFE36541.1"/>
    </source>
</evidence>
<accession>A0A640UPB6</accession>
<reference evidence="1 2" key="1">
    <citation type="submission" date="2019-12" db="EMBL/GenBank/DDBJ databases">
        <title>Whole genome shotgun sequence of Streptomyces tubercidicus NBRC 13090.</title>
        <authorList>
            <person name="Ichikawa N."/>
            <person name="Kimura A."/>
            <person name="Kitahashi Y."/>
            <person name="Komaki H."/>
            <person name="Tamura T."/>
        </authorList>
    </citation>
    <scope>NUCLEOTIDE SEQUENCE [LARGE SCALE GENOMIC DNA]</scope>
    <source>
        <strain evidence="1 2">NBRC 13090</strain>
    </source>
</reference>
<keyword evidence="2" id="KW-1185">Reference proteome</keyword>
<comment type="caution">
    <text evidence="1">The sequence shown here is derived from an EMBL/GenBank/DDBJ whole genome shotgun (WGS) entry which is preliminary data.</text>
</comment>
<proteinExistence type="predicted"/>
<gene>
    <name evidence="1" type="ORF">Stube_12140</name>
</gene>
<dbReference type="EMBL" id="BLIR01000001">
    <property type="protein sequence ID" value="GFE36541.1"/>
    <property type="molecule type" value="Genomic_DNA"/>
</dbReference>
<dbReference type="GeneID" id="96282384"/>
<dbReference type="AlphaFoldDB" id="A0A640UPB6"/>
<evidence type="ECO:0000313" key="2">
    <source>
        <dbReference type="Proteomes" id="UP000431826"/>
    </source>
</evidence>
<dbReference type="Proteomes" id="UP000431826">
    <property type="component" value="Unassembled WGS sequence"/>
</dbReference>
<protein>
    <submittedName>
        <fullName evidence="1">Uncharacterized protein</fullName>
    </submittedName>
</protein>
<dbReference type="OrthoDB" id="4196364at2"/>